<feature type="domain" description="4'-phosphopantetheinyl transferase" evidence="2">
    <location>
        <begin position="85"/>
        <end position="159"/>
    </location>
</feature>
<name>A0A0F9A315_9ZZZZ</name>
<dbReference type="SUPFAM" id="SSF56214">
    <property type="entry name" value="4'-phosphopantetheinyl transferase"/>
    <property type="match status" value="1"/>
</dbReference>
<accession>A0A0F9A315</accession>
<protein>
    <recommendedName>
        <fullName evidence="2">4'-phosphopantetheinyl transferase domain-containing protein</fullName>
    </recommendedName>
</protein>
<reference evidence="3" key="1">
    <citation type="journal article" date="2015" name="Nature">
        <title>Complex archaea that bridge the gap between prokaryotes and eukaryotes.</title>
        <authorList>
            <person name="Spang A."/>
            <person name="Saw J.H."/>
            <person name="Jorgensen S.L."/>
            <person name="Zaremba-Niedzwiedzka K."/>
            <person name="Martijn J."/>
            <person name="Lind A.E."/>
            <person name="van Eijk R."/>
            <person name="Schleper C."/>
            <person name="Guy L."/>
            <person name="Ettema T.J."/>
        </authorList>
    </citation>
    <scope>NUCLEOTIDE SEQUENCE</scope>
</reference>
<dbReference type="Pfam" id="PF01648">
    <property type="entry name" value="ACPS"/>
    <property type="match status" value="1"/>
</dbReference>
<dbReference type="InterPro" id="IPR037143">
    <property type="entry name" value="4-PPantetheinyl_Trfase_dom_sf"/>
</dbReference>
<dbReference type="InterPro" id="IPR008278">
    <property type="entry name" value="4-PPantetheinyl_Trfase_dom"/>
</dbReference>
<dbReference type="GO" id="GO:0008897">
    <property type="term" value="F:holo-[acyl-carrier-protein] synthase activity"/>
    <property type="evidence" value="ECO:0007669"/>
    <property type="project" value="InterPro"/>
</dbReference>
<dbReference type="EMBL" id="LAZR01044751">
    <property type="protein sequence ID" value="KKL03880.1"/>
    <property type="molecule type" value="Genomic_DNA"/>
</dbReference>
<sequence>MNNRNPIYPVILPVPKNSRKQLAREKVQALRHRAREALEISAQKSGVVLGELKKNKNGAPLPFNGIYWSLTHKSKYVAAVICPEQIGIDIEEIRPCPEPLFDKIADSREWSLIDDNKFKSFFRYWTSKEATLKAVGTGLAELSKCHIESVIDDSHLITQHRGVRFHIEHHFFKGHIASIVKNSFQIIWTLLDESGSAGLSKL</sequence>
<evidence type="ECO:0000313" key="3">
    <source>
        <dbReference type="EMBL" id="KKL03880.1"/>
    </source>
</evidence>
<dbReference type="InterPro" id="IPR050559">
    <property type="entry name" value="P-Pant_transferase_sf"/>
</dbReference>
<dbReference type="PANTHER" id="PTHR12215:SF10">
    <property type="entry name" value="L-AMINOADIPATE-SEMIALDEHYDE DEHYDROGENASE-PHOSPHOPANTETHEINYL TRANSFERASE"/>
    <property type="match status" value="1"/>
</dbReference>
<dbReference type="GO" id="GO:0000287">
    <property type="term" value="F:magnesium ion binding"/>
    <property type="evidence" value="ECO:0007669"/>
    <property type="project" value="InterPro"/>
</dbReference>
<keyword evidence="1" id="KW-0808">Transferase</keyword>
<gene>
    <name evidence="3" type="ORF">LCGC14_2621700</name>
</gene>
<dbReference type="GO" id="GO:0005829">
    <property type="term" value="C:cytosol"/>
    <property type="evidence" value="ECO:0007669"/>
    <property type="project" value="TreeGrafter"/>
</dbReference>
<evidence type="ECO:0000256" key="1">
    <source>
        <dbReference type="ARBA" id="ARBA00022679"/>
    </source>
</evidence>
<organism evidence="3">
    <name type="scientific">marine sediment metagenome</name>
    <dbReference type="NCBI Taxonomy" id="412755"/>
    <lineage>
        <taxon>unclassified sequences</taxon>
        <taxon>metagenomes</taxon>
        <taxon>ecological metagenomes</taxon>
    </lineage>
</organism>
<dbReference type="GO" id="GO:0019878">
    <property type="term" value="P:lysine biosynthetic process via aminoadipic acid"/>
    <property type="evidence" value="ECO:0007669"/>
    <property type="project" value="TreeGrafter"/>
</dbReference>
<dbReference type="AlphaFoldDB" id="A0A0F9A315"/>
<evidence type="ECO:0000259" key="2">
    <source>
        <dbReference type="Pfam" id="PF01648"/>
    </source>
</evidence>
<comment type="caution">
    <text evidence="3">The sequence shown here is derived from an EMBL/GenBank/DDBJ whole genome shotgun (WGS) entry which is preliminary data.</text>
</comment>
<dbReference type="PANTHER" id="PTHR12215">
    <property type="entry name" value="PHOSPHOPANTETHEINE TRANSFERASE"/>
    <property type="match status" value="1"/>
</dbReference>
<dbReference type="Gene3D" id="3.90.470.20">
    <property type="entry name" value="4'-phosphopantetheinyl transferase domain"/>
    <property type="match status" value="2"/>
</dbReference>
<proteinExistence type="predicted"/>